<keyword evidence="1" id="KW-0732">Signal</keyword>
<dbReference type="PANTHER" id="PTHR31005">
    <property type="entry name" value="DUF4139 DOMAIN-CONTAINING PROTEIN"/>
    <property type="match status" value="1"/>
</dbReference>
<name>A0A431TYV2_9BACT</name>
<dbReference type="EMBL" id="RXOF01000012">
    <property type="protein sequence ID" value="RTQ47534.1"/>
    <property type="molecule type" value="Genomic_DNA"/>
</dbReference>
<organism evidence="3 4">
    <name type="scientific">Hymenobacter gummosus</name>
    <dbReference type="NCBI Taxonomy" id="1776032"/>
    <lineage>
        <taxon>Bacteria</taxon>
        <taxon>Pseudomonadati</taxon>
        <taxon>Bacteroidota</taxon>
        <taxon>Cytophagia</taxon>
        <taxon>Cytophagales</taxon>
        <taxon>Hymenobacteraceae</taxon>
        <taxon>Hymenobacter</taxon>
    </lineage>
</organism>
<dbReference type="PANTHER" id="PTHR31005:SF8">
    <property type="entry name" value="DUF4139 DOMAIN-CONTAINING PROTEIN"/>
    <property type="match status" value="1"/>
</dbReference>
<dbReference type="AlphaFoldDB" id="A0A431TYV2"/>
<proteinExistence type="predicted"/>
<dbReference type="InterPro" id="IPR011935">
    <property type="entry name" value="CHP02231"/>
</dbReference>
<reference evidence="3 4" key="1">
    <citation type="submission" date="2018-12" db="EMBL/GenBank/DDBJ databases">
        <title>Hymenobacter gummosus sp. nov., isolated from a spring.</title>
        <authorList>
            <person name="Nie L."/>
        </authorList>
    </citation>
    <scope>NUCLEOTIDE SEQUENCE [LARGE SCALE GENOMIC DNA]</scope>
    <source>
        <strain evidence="3 4">KCTC 52166</strain>
    </source>
</reference>
<feature type="chain" id="PRO_5019192204" evidence="1">
    <location>
        <begin position="19"/>
        <end position="520"/>
    </location>
</feature>
<dbReference type="Pfam" id="PF13598">
    <property type="entry name" value="DUF4139"/>
    <property type="match status" value="1"/>
</dbReference>
<evidence type="ECO:0000259" key="2">
    <source>
        <dbReference type="Pfam" id="PF13598"/>
    </source>
</evidence>
<feature type="domain" description="DUF4139" evidence="2">
    <location>
        <begin position="210"/>
        <end position="500"/>
    </location>
</feature>
<sequence>MRIRVLLLFLAGSLPGYAQTRQLVEVSPPLKAVTLYLNRSELEHQGSLNLPAGITRVQINDISDYDDGSLEVRLGEGAELMAVGDDDESGVARTLSAANRAAADSLGRNADELLRIGAELKGLEEEKAFLLANRTLSAGTQANWSAEVQRGATLLRTRLVAIQLETYKLQTRESELKAQNAALQPRVRPSRSDLPLLLTVRAARPVTVPLTVRYAFNNSWCWQPQLDIRANESGREVEFVTNAHFRNQSGIPWTRVKLTLINQVMESDVSKPQMAPWTLSFGGEATAGEGRVDQFVVKGSAAGRPVDMTQSSRYDAPEPVTLASGGYRDMLLPSLRLAGQPEYLALPKMTEKVIRQTKISGWEGLQLPDSAQVFYRGSYVGRTTLDGRAYNDSLEVSLGYDERIVVGRAKLEDFNRKSGLSGNRHVRLVYELNVRNLHAEAIRLKVQDQVPVSSEKEIEVKILETSGAELDERTGRLTWNLLMAPNTSQKLRFGFEIEYPSRRNVSIFRRRARISSPKFR</sequence>
<dbReference type="RefSeq" id="WP_126694785.1">
    <property type="nucleotide sequence ID" value="NZ_RXOF01000012.1"/>
</dbReference>
<evidence type="ECO:0000256" key="1">
    <source>
        <dbReference type="SAM" id="SignalP"/>
    </source>
</evidence>
<dbReference type="Proteomes" id="UP000282184">
    <property type="component" value="Unassembled WGS sequence"/>
</dbReference>
<evidence type="ECO:0000313" key="3">
    <source>
        <dbReference type="EMBL" id="RTQ47534.1"/>
    </source>
</evidence>
<accession>A0A431TYV2</accession>
<dbReference type="InterPro" id="IPR037291">
    <property type="entry name" value="DUF4139"/>
</dbReference>
<gene>
    <name evidence="3" type="ORF">EJV47_19145</name>
</gene>
<feature type="signal peptide" evidence="1">
    <location>
        <begin position="1"/>
        <end position="18"/>
    </location>
</feature>
<protein>
    <submittedName>
        <fullName evidence="3">DUF4139 domain-containing protein</fullName>
    </submittedName>
</protein>
<keyword evidence="4" id="KW-1185">Reference proteome</keyword>
<evidence type="ECO:0000313" key="4">
    <source>
        <dbReference type="Proteomes" id="UP000282184"/>
    </source>
</evidence>
<comment type="caution">
    <text evidence="3">The sequence shown here is derived from an EMBL/GenBank/DDBJ whole genome shotgun (WGS) entry which is preliminary data.</text>
</comment>
<dbReference type="OrthoDB" id="634585at2"/>